<name>A0A1Y6BF06_9NEIS</name>
<accession>A0A1Y6BF06</accession>
<dbReference type="AlphaFoldDB" id="A0A1Y6BF06"/>
<evidence type="ECO:0000256" key="2">
    <source>
        <dbReference type="SAM" id="SignalP"/>
    </source>
</evidence>
<dbReference type="SUPFAM" id="SSF53850">
    <property type="entry name" value="Periplasmic binding protein-like II"/>
    <property type="match status" value="1"/>
</dbReference>
<dbReference type="PANTHER" id="PTHR35936:SF25">
    <property type="entry name" value="ABC TRANSPORTER SUBSTRATE-BINDING PROTEIN"/>
    <property type="match status" value="1"/>
</dbReference>
<keyword evidence="5" id="KW-1185">Reference proteome</keyword>
<dbReference type="SMART" id="SM00062">
    <property type="entry name" value="PBPb"/>
    <property type="match status" value="1"/>
</dbReference>
<evidence type="ECO:0000259" key="3">
    <source>
        <dbReference type="SMART" id="SM00062"/>
    </source>
</evidence>
<dbReference type="PANTHER" id="PTHR35936">
    <property type="entry name" value="MEMBRANE-BOUND LYTIC MUREIN TRANSGLYCOSYLASE F"/>
    <property type="match status" value="1"/>
</dbReference>
<protein>
    <submittedName>
        <fullName evidence="4">Polar amino acid transport system substrate-binding protein</fullName>
    </submittedName>
</protein>
<dbReference type="Pfam" id="PF00497">
    <property type="entry name" value="SBP_bac_3"/>
    <property type="match status" value="1"/>
</dbReference>
<feature type="chain" id="PRO_5013187264" evidence="2">
    <location>
        <begin position="25"/>
        <end position="265"/>
    </location>
</feature>
<feature type="domain" description="Solute-binding protein family 3/N-terminal" evidence="3">
    <location>
        <begin position="26"/>
        <end position="252"/>
    </location>
</feature>
<dbReference type="STRING" id="1123014.SAMN02745746_00704"/>
<sequence>MHRHRINAYVLLLGLLAGAGPLHAGELVINFDAGSPPTMYAGRHGEAQGIYPAILRRAFERMGEKVAIQARPFNRLMAEFLDGRSAVGSLVHSPSRDLSGDFSSPYFTENVAVYYDAGRWSGFRYADPASLKGYRVGVIRGWSYGAAFDQLRHEGGVEVEEVESDAQNFSKLACGRLDFVLAPELAGKKLLAQPRYAGIVAAPNYLVSVGINLAINKQAAQRELLRRFDSAIAEMRQRREIESIVTAELQRAPLRNERPSCAKPQ</sequence>
<dbReference type="InterPro" id="IPR001638">
    <property type="entry name" value="Solute-binding_3/MltF_N"/>
</dbReference>
<evidence type="ECO:0000313" key="4">
    <source>
        <dbReference type="EMBL" id="SMF01205.1"/>
    </source>
</evidence>
<keyword evidence="1 2" id="KW-0732">Signal</keyword>
<dbReference type="RefSeq" id="WP_085275057.1">
    <property type="nucleotide sequence ID" value="NZ_FXAG01000003.1"/>
</dbReference>
<proteinExistence type="predicted"/>
<dbReference type="EMBL" id="FXAG01000003">
    <property type="protein sequence ID" value="SMF01205.1"/>
    <property type="molecule type" value="Genomic_DNA"/>
</dbReference>
<evidence type="ECO:0000256" key="1">
    <source>
        <dbReference type="ARBA" id="ARBA00022729"/>
    </source>
</evidence>
<feature type="signal peptide" evidence="2">
    <location>
        <begin position="1"/>
        <end position="24"/>
    </location>
</feature>
<dbReference type="Gene3D" id="3.40.190.10">
    <property type="entry name" value="Periplasmic binding protein-like II"/>
    <property type="match status" value="2"/>
</dbReference>
<gene>
    <name evidence="4" type="ORF">SAMN02745746_00704</name>
</gene>
<organism evidence="4 5">
    <name type="scientific">Pseudogulbenkiania subflava DSM 22618</name>
    <dbReference type="NCBI Taxonomy" id="1123014"/>
    <lineage>
        <taxon>Bacteria</taxon>
        <taxon>Pseudomonadati</taxon>
        <taxon>Pseudomonadota</taxon>
        <taxon>Betaproteobacteria</taxon>
        <taxon>Neisseriales</taxon>
        <taxon>Chromobacteriaceae</taxon>
        <taxon>Pseudogulbenkiania</taxon>
    </lineage>
</organism>
<evidence type="ECO:0000313" key="5">
    <source>
        <dbReference type="Proteomes" id="UP000192920"/>
    </source>
</evidence>
<dbReference type="Proteomes" id="UP000192920">
    <property type="component" value="Unassembled WGS sequence"/>
</dbReference>
<reference evidence="5" key="1">
    <citation type="submission" date="2017-04" db="EMBL/GenBank/DDBJ databases">
        <authorList>
            <person name="Varghese N."/>
            <person name="Submissions S."/>
        </authorList>
    </citation>
    <scope>NUCLEOTIDE SEQUENCE [LARGE SCALE GENOMIC DNA]</scope>
    <source>
        <strain evidence="5">DSM 22618</strain>
    </source>
</reference>